<gene>
    <name evidence="2" type="ORF">A3C12_01325</name>
</gene>
<feature type="transmembrane region" description="Helical" evidence="1">
    <location>
        <begin position="477"/>
        <end position="495"/>
    </location>
</feature>
<feature type="transmembrane region" description="Helical" evidence="1">
    <location>
        <begin position="303"/>
        <end position="325"/>
    </location>
</feature>
<keyword evidence="1" id="KW-0472">Membrane</keyword>
<accession>A0A1G2KQT6</accession>
<feature type="transmembrane region" description="Helical" evidence="1">
    <location>
        <begin position="279"/>
        <end position="296"/>
    </location>
</feature>
<comment type="caution">
    <text evidence="2">The sequence shown here is derived from an EMBL/GenBank/DDBJ whole genome shotgun (WGS) entry which is preliminary data.</text>
</comment>
<feature type="transmembrane region" description="Helical" evidence="1">
    <location>
        <begin position="377"/>
        <end position="396"/>
    </location>
</feature>
<feature type="transmembrane region" description="Helical" evidence="1">
    <location>
        <begin position="210"/>
        <end position="230"/>
    </location>
</feature>
<dbReference type="Proteomes" id="UP000178710">
    <property type="component" value="Unassembled WGS sequence"/>
</dbReference>
<evidence type="ECO:0008006" key="4">
    <source>
        <dbReference type="Google" id="ProtNLM"/>
    </source>
</evidence>
<feature type="transmembrane region" description="Helical" evidence="1">
    <location>
        <begin position="132"/>
        <end position="150"/>
    </location>
</feature>
<dbReference type="AlphaFoldDB" id="A0A1G2KQT6"/>
<feature type="transmembrane region" description="Helical" evidence="1">
    <location>
        <begin position="337"/>
        <end position="356"/>
    </location>
</feature>
<sequence length="818" mass="91554">MAFTLLVLAPVLFDGKVFSGEEQFGFYYPINAYYQQSLQNSTSLLWNSAYYGGVSASLDQFVSAFFPIKRIVFSLLPLYAAHHWSIALGVIVGLLLAYAFARTQGWSYGPSLVFALSYFAATSFGWLQIGTIAAYSFITLPGLALALYRIKQRRSYFGYALLGGIALGIGFLAGFVQIVFYAYALAFLYALFLDYNKWTPGKNLPENGRATIAFGIISLIGLLIGARQIAVSAELIGETIRTSRYALENIYPASPVELLTLFFPDYIRIPFIGGGANGFYVGALSLFFAAIGLLFYRSRTAIFFFGSYLLLLGFAFYLPGFGWLNTHLPPFSHLGSAARWLVVGSFPLAYLAGFGFQKFLESPDLGDKGRRRKVLKILGWGSGLVVLGGLAVSLALRELQQNPALLERIIAWRFSNRPMSFPLSHYEYILNGALTEFIQLFSLRSPKFIFAILLWPAAFMFLLWAWRKARSSRMLEYVATGMIIVNIAGVAVLEWDTMIPQSIYEQKPAIIATIQSRETNPWTYRTMGFLIGDGLFWELTSKKELDLATLASVQRELVINNSNVFWDVQKIDGMEPYRTLQSNQLLNTVIAADKNLFVFNPESPKLLSNPLNRLENIDVLQRVTLEEKKQDFLEKLPLLSALNVKYIYSIYPLSHPLLLEIPLALGDAFPLSLHLYENKTVLPRIYFAKSARFISGGPADRAKALLRVKNFAEETLIECDTCIGRETSDGGKIQIERYENGLLELTATSPSGGWLIFSESYLPGWGALVDGTPTAIYPANYLFQAIEVPRGTHRISFRYRDVIEQRVAKLHLLSANSK</sequence>
<evidence type="ECO:0000313" key="3">
    <source>
        <dbReference type="Proteomes" id="UP000178710"/>
    </source>
</evidence>
<reference evidence="2 3" key="1">
    <citation type="journal article" date="2016" name="Nat. Commun.">
        <title>Thousands of microbial genomes shed light on interconnected biogeochemical processes in an aquifer system.</title>
        <authorList>
            <person name="Anantharaman K."/>
            <person name="Brown C.T."/>
            <person name="Hug L.A."/>
            <person name="Sharon I."/>
            <person name="Castelle C.J."/>
            <person name="Probst A.J."/>
            <person name="Thomas B.C."/>
            <person name="Singh A."/>
            <person name="Wilkins M.J."/>
            <person name="Karaoz U."/>
            <person name="Brodie E.L."/>
            <person name="Williams K.H."/>
            <person name="Hubbard S.S."/>
            <person name="Banfield J.F."/>
        </authorList>
    </citation>
    <scope>NUCLEOTIDE SEQUENCE [LARGE SCALE GENOMIC DNA]</scope>
</reference>
<feature type="transmembrane region" description="Helical" evidence="1">
    <location>
        <begin position="157"/>
        <end position="190"/>
    </location>
</feature>
<organism evidence="2 3">
    <name type="scientific">Candidatus Sungbacteria bacterium RIFCSPHIGHO2_02_FULL_49_20</name>
    <dbReference type="NCBI Taxonomy" id="1802272"/>
    <lineage>
        <taxon>Bacteria</taxon>
        <taxon>Candidatus Sungiibacteriota</taxon>
    </lineage>
</organism>
<protein>
    <recommendedName>
        <fullName evidence="4">YfhO family protein</fullName>
    </recommendedName>
</protein>
<dbReference type="EMBL" id="MHQK01000048">
    <property type="protein sequence ID" value="OHA00769.1"/>
    <property type="molecule type" value="Genomic_DNA"/>
</dbReference>
<feature type="transmembrane region" description="Helical" evidence="1">
    <location>
        <begin position="448"/>
        <end position="465"/>
    </location>
</feature>
<feature type="transmembrane region" description="Helical" evidence="1">
    <location>
        <begin position="81"/>
        <end position="101"/>
    </location>
</feature>
<dbReference type="InterPro" id="IPR018580">
    <property type="entry name" value="Uncharacterised_YfhO"/>
</dbReference>
<evidence type="ECO:0000256" key="1">
    <source>
        <dbReference type="SAM" id="Phobius"/>
    </source>
</evidence>
<evidence type="ECO:0000313" key="2">
    <source>
        <dbReference type="EMBL" id="OHA00769.1"/>
    </source>
</evidence>
<keyword evidence="1" id="KW-0812">Transmembrane</keyword>
<name>A0A1G2KQT6_9BACT</name>
<proteinExistence type="predicted"/>
<keyword evidence="1" id="KW-1133">Transmembrane helix</keyword>
<dbReference type="Pfam" id="PF09586">
    <property type="entry name" value="YfhO"/>
    <property type="match status" value="1"/>
</dbReference>
<feature type="transmembrane region" description="Helical" evidence="1">
    <location>
        <begin position="108"/>
        <end position="126"/>
    </location>
</feature>